<dbReference type="EMBL" id="VUNS01000002">
    <property type="protein sequence ID" value="MST95856.1"/>
    <property type="molecule type" value="Genomic_DNA"/>
</dbReference>
<dbReference type="SUPFAM" id="SSF109604">
    <property type="entry name" value="HD-domain/PDEase-like"/>
    <property type="match status" value="1"/>
</dbReference>
<dbReference type="Gene3D" id="1.10.3210.10">
    <property type="entry name" value="Hypothetical protein af1432"/>
    <property type="match status" value="1"/>
</dbReference>
<dbReference type="InterPro" id="IPR006674">
    <property type="entry name" value="HD_domain"/>
</dbReference>
<sequence length="201" mass="22803">MDEKRVEEWAVKWIGENLDPRRWCYHHLGHVRDVVADAAEFGRLSGLPEPELSLLRAAGWLHDTGYAIDPANHEEASARKAQEVLPQLGCTPEETLRVTGLIRATSLEREPAELAERIMRDADIGRLGTADFVGAALLLRRELAHCGRQFTDLEFWQFESGFLGKTEFYTAAARRLRGAGLERNRAWVLNEVARLEREEKA</sequence>
<accession>A0A844FXN0</accession>
<feature type="domain" description="HD" evidence="1">
    <location>
        <begin position="29"/>
        <end position="123"/>
    </location>
</feature>
<dbReference type="Pfam" id="PF01966">
    <property type="entry name" value="HD"/>
    <property type="match status" value="1"/>
</dbReference>
<keyword evidence="3" id="KW-1185">Reference proteome</keyword>
<dbReference type="InterPro" id="IPR003607">
    <property type="entry name" value="HD/PDEase_dom"/>
</dbReference>
<dbReference type="Proteomes" id="UP000435649">
    <property type="component" value="Unassembled WGS sequence"/>
</dbReference>
<dbReference type="AlphaFoldDB" id="A0A844FXN0"/>
<evidence type="ECO:0000313" key="3">
    <source>
        <dbReference type="Proteomes" id="UP000435649"/>
    </source>
</evidence>
<reference evidence="2 3" key="1">
    <citation type="submission" date="2019-08" db="EMBL/GenBank/DDBJ databases">
        <title>In-depth cultivation of the pig gut microbiome towards novel bacterial diversity and tailored functional studies.</title>
        <authorList>
            <person name="Wylensek D."/>
            <person name="Hitch T.C.A."/>
            <person name="Clavel T."/>
        </authorList>
    </citation>
    <scope>NUCLEOTIDE SEQUENCE [LARGE SCALE GENOMIC DNA]</scope>
    <source>
        <strain evidence="2 3">BBE-744-WT-12</strain>
    </source>
</reference>
<dbReference type="CDD" id="cd00077">
    <property type="entry name" value="HDc"/>
    <property type="match status" value="1"/>
</dbReference>
<proteinExistence type="predicted"/>
<gene>
    <name evidence="2" type="ORF">FYJ85_02205</name>
</gene>
<dbReference type="RefSeq" id="WP_154416858.1">
    <property type="nucleotide sequence ID" value="NZ_VUNS01000002.1"/>
</dbReference>
<evidence type="ECO:0000313" key="2">
    <source>
        <dbReference type="EMBL" id="MST95856.1"/>
    </source>
</evidence>
<name>A0A844FXN0_9BACT</name>
<evidence type="ECO:0000259" key="1">
    <source>
        <dbReference type="Pfam" id="PF01966"/>
    </source>
</evidence>
<protein>
    <submittedName>
        <fullName evidence="2">HD domain-containing protein</fullName>
    </submittedName>
</protein>
<comment type="caution">
    <text evidence="2">The sequence shown here is derived from an EMBL/GenBank/DDBJ whole genome shotgun (WGS) entry which is preliminary data.</text>
</comment>
<organism evidence="2 3">
    <name type="scientific">Victivallis lenta</name>
    <dbReference type="NCBI Taxonomy" id="2606640"/>
    <lineage>
        <taxon>Bacteria</taxon>
        <taxon>Pseudomonadati</taxon>
        <taxon>Lentisphaerota</taxon>
        <taxon>Lentisphaeria</taxon>
        <taxon>Victivallales</taxon>
        <taxon>Victivallaceae</taxon>
        <taxon>Victivallis</taxon>
    </lineage>
</organism>